<gene>
    <name evidence="2" type="ORF">SAMN05444483_1217</name>
</gene>
<evidence type="ECO:0000313" key="2">
    <source>
        <dbReference type="EMBL" id="SHG66072.1"/>
    </source>
</evidence>
<dbReference type="PANTHER" id="PTHR45947:SF3">
    <property type="entry name" value="SULFOQUINOVOSYL TRANSFERASE SQD2"/>
    <property type="match status" value="1"/>
</dbReference>
<dbReference type="CDD" id="cd03801">
    <property type="entry name" value="GT4_PimA-like"/>
    <property type="match status" value="1"/>
</dbReference>
<protein>
    <submittedName>
        <fullName evidence="2">Glycosyltransferase involved in cell wall bisynthesis</fullName>
    </submittedName>
</protein>
<accession>A0A1M5LLP9</accession>
<dbReference type="PANTHER" id="PTHR45947">
    <property type="entry name" value="SULFOQUINOVOSYL TRANSFERASE SQD2"/>
    <property type="match status" value="1"/>
</dbReference>
<dbReference type="Gene3D" id="3.40.50.2000">
    <property type="entry name" value="Glycogen Phosphorylase B"/>
    <property type="match status" value="2"/>
</dbReference>
<name>A0A1M5LLP9_SALEC</name>
<proteinExistence type="predicted"/>
<dbReference type="GO" id="GO:0016757">
    <property type="term" value="F:glycosyltransferase activity"/>
    <property type="evidence" value="ECO:0007669"/>
    <property type="project" value="InterPro"/>
</dbReference>
<feature type="domain" description="Glycosyl transferase family 1" evidence="1">
    <location>
        <begin position="154"/>
        <end position="317"/>
    </location>
</feature>
<dbReference type="OrthoDB" id="139410at2"/>
<dbReference type="STRING" id="1073325.SAMN05444483_1217"/>
<keyword evidence="3" id="KW-1185">Reference proteome</keyword>
<dbReference type="RefSeq" id="WP_072881661.1">
    <property type="nucleotide sequence ID" value="NZ_FQVT01000021.1"/>
</dbReference>
<dbReference type="EMBL" id="FQVT01000021">
    <property type="protein sequence ID" value="SHG66072.1"/>
    <property type="molecule type" value="Genomic_DNA"/>
</dbReference>
<sequence>MKNLLYIGNQLDARGGAPTSIDILAPLLEKEGFNVKATSGKRNKLLRLLEMLWYIFKYRNWANCVLIDTYSTQNFWYAVACARLCRINRLAYFLILHGGNLPMRLKKNPRISANIFKQAKLNIAPSAYLFEEFQQARFRNLKYIPNFIFVENYSFKKRKNLRPKLLWVRAFDAIYNPILAIKVLGELLKEYPKAELCMVGPQKDHTYKECVDYAKEHKLPVKFTGKLVKREWLELSADYDIFLNTTNIDNTPVSIVEAMALGLPIVSTKVGGIPYLLQHKKSAFLVPPTDPKAMLTAVKKLLKDSVSAKEISKNARNKAETLDWENVKKEWKTVLSSGC</sequence>
<evidence type="ECO:0000259" key="1">
    <source>
        <dbReference type="Pfam" id="PF00534"/>
    </source>
</evidence>
<organism evidence="2 3">
    <name type="scientific">Salegentibacter echinorum</name>
    <dbReference type="NCBI Taxonomy" id="1073325"/>
    <lineage>
        <taxon>Bacteria</taxon>
        <taxon>Pseudomonadati</taxon>
        <taxon>Bacteroidota</taxon>
        <taxon>Flavobacteriia</taxon>
        <taxon>Flavobacteriales</taxon>
        <taxon>Flavobacteriaceae</taxon>
        <taxon>Salegentibacter</taxon>
    </lineage>
</organism>
<evidence type="ECO:0000313" key="3">
    <source>
        <dbReference type="Proteomes" id="UP000183945"/>
    </source>
</evidence>
<dbReference type="Pfam" id="PF00534">
    <property type="entry name" value="Glycos_transf_1"/>
    <property type="match status" value="1"/>
</dbReference>
<dbReference type="InterPro" id="IPR001296">
    <property type="entry name" value="Glyco_trans_1"/>
</dbReference>
<keyword evidence="2" id="KW-0808">Transferase</keyword>
<dbReference type="SUPFAM" id="SSF53756">
    <property type="entry name" value="UDP-Glycosyltransferase/glycogen phosphorylase"/>
    <property type="match status" value="1"/>
</dbReference>
<dbReference type="InterPro" id="IPR050194">
    <property type="entry name" value="Glycosyltransferase_grp1"/>
</dbReference>
<reference evidence="3" key="1">
    <citation type="submission" date="2016-11" db="EMBL/GenBank/DDBJ databases">
        <authorList>
            <person name="Varghese N."/>
            <person name="Submissions S."/>
        </authorList>
    </citation>
    <scope>NUCLEOTIDE SEQUENCE [LARGE SCALE GENOMIC DNA]</scope>
    <source>
        <strain evidence="3">DSM 24579</strain>
    </source>
</reference>
<dbReference type="AlphaFoldDB" id="A0A1M5LLP9"/>
<dbReference type="Proteomes" id="UP000183945">
    <property type="component" value="Unassembled WGS sequence"/>
</dbReference>